<evidence type="ECO:0000313" key="2">
    <source>
        <dbReference type="EMBL" id="KAK9904037.1"/>
    </source>
</evidence>
<protein>
    <recommendedName>
        <fullName evidence="4">SAM domain-containing protein</fullName>
    </recommendedName>
</protein>
<dbReference type="Proteomes" id="UP001491310">
    <property type="component" value="Unassembled WGS sequence"/>
</dbReference>
<evidence type="ECO:0008006" key="4">
    <source>
        <dbReference type="Google" id="ProtNLM"/>
    </source>
</evidence>
<feature type="compositionally biased region" description="Basic residues" evidence="1">
    <location>
        <begin position="13"/>
        <end position="28"/>
    </location>
</feature>
<name>A0ABR2YEV5_9CHLO</name>
<evidence type="ECO:0000313" key="3">
    <source>
        <dbReference type="Proteomes" id="UP001491310"/>
    </source>
</evidence>
<feature type="region of interest" description="Disordered" evidence="1">
    <location>
        <begin position="1"/>
        <end position="51"/>
    </location>
</feature>
<organism evidence="2 3">
    <name type="scientific">Coccomyxa subellipsoidea</name>
    <dbReference type="NCBI Taxonomy" id="248742"/>
    <lineage>
        <taxon>Eukaryota</taxon>
        <taxon>Viridiplantae</taxon>
        <taxon>Chlorophyta</taxon>
        <taxon>core chlorophytes</taxon>
        <taxon>Trebouxiophyceae</taxon>
        <taxon>Trebouxiophyceae incertae sedis</taxon>
        <taxon>Coccomyxaceae</taxon>
        <taxon>Coccomyxa</taxon>
    </lineage>
</organism>
<sequence length="760" mass="84605">MDKFNRPRGNAVKQRKINKRSAKKRSHVKEKDAVNKLKVAGQRTGKSERRRLKAERAYLRKAIASGELRHKKTLKSSPDSRHVHTRGDHRCAAGFKFIRERREILENLKPKADVHFRDFYIHDRRSHTVVNLPATCSYSEICSKVEEKFPFYRAVAYHLLYQGKIVREEGWSGFVQGIPESESLKLTIKGQGKGFSKYSSVSGPQVREVLQSGLGVQGSTPDIVPEVDQEFPAFNLPPDETIVAGNITLGALLGNLALHMVHKLAAMGEIQHGTKFTNREYIGPVLVAAVIIVLAIRPSVGAMEERLLLRPEHVVMGTLAWGPVDYVIFYRLFMIIVAEAKRSNIEHAWAQHIMQVAGARDTLARQVEQWKREHNAGQKRSFWEMSELDDVLTDGILSTGLHWVLTRFIPSKDGKPARFIKSRILPLSLTPAAECTVTKLTPELRTLVARIVQMLLSQVDNVDTARTHVAALRELTSDPAGKCNRGGPWYTVWQTRWALREVQPWRPLVYCLANPLGFEARPPLPHQTLGMSTLGETIDAWALPPDTAQRVKDWLTSPAGGWKLEDPPDDALLTLNEEDLKDGGFNVLRERRIVLAKLKPHPAPRYSMLHSQDNQLQQAFERVSDVVLEVEEEGGAIVKENIGTIARITEGGLCVSATHVWVENGALLPAVAFGGEVKLVASFPYHDVILLQASPGAAFQLPTELRQPNVGTQVMMVAHAVASKQDIKLSEPTVSEGRIVAAAPTGWLVAADYHAGMGFV</sequence>
<gene>
    <name evidence="2" type="ORF">WJX75_003137</name>
</gene>
<keyword evidence="3" id="KW-1185">Reference proteome</keyword>
<reference evidence="2 3" key="1">
    <citation type="journal article" date="2024" name="Nat. Commun.">
        <title>Phylogenomics reveals the evolutionary origins of lichenization in chlorophyte algae.</title>
        <authorList>
            <person name="Puginier C."/>
            <person name="Libourel C."/>
            <person name="Otte J."/>
            <person name="Skaloud P."/>
            <person name="Haon M."/>
            <person name="Grisel S."/>
            <person name="Petersen M."/>
            <person name="Berrin J.G."/>
            <person name="Delaux P.M."/>
            <person name="Dal Grande F."/>
            <person name="Keller J."/>
        </authorList>
    </citation>
    <scope>NUCLEOTIDE SEQUENCE [LARGE SCALE GENOMIC DNA]</scope>
    <source>
        <strain evidence="2 3">SAG 216-7</strain>
    </source>
</reference>
<proteinExistence type="predicted"/>
<evidence type="ECO:0000256" key="1">
    <source>
        <dbReference type="SAM" id="MobiDB-lite"/>
    </source>
</evidence>
<accession>A0ABR2YEV5</accession>
<comment type="caution">
    <text evidence="2">The sequence shown here is derived from an EMBL/GenBank/DDBJ whole genome shotgun (WGS) entry which is preliminary data.</text>
</comment>
<dbReference type="EMBL" id="JALJOT010000013">
    <property type="protein sequence ID" value="KAK9904037.1"/>
    <property type="molecule type" value="Genomic_DNA"/>
</dbReference>